<evidence type="ECO:0000313" key="3">
    <source>
        <dbReference type="EMBL" id="BCJ86507.1"/>
    </source>
</evidence>
<evidence type="ECO:0000256" key="1">
    <source>
        <dbReference type="ARBA" id="ARBA00023125"/>
    </source>
</evidence>
<organism evidence="3 4">
    <name type="scientific">Effusibacillus dendaii</name>
    <dbReference type="NCBI Taxonomy" id="2743772"/>
    <lineage>
        <taxon>Bacteria</taxon>
        <taxon>Bacillati</taxon>
        <taxon>Bacillota</taxon>
        <taxon>Bacilli</taxon>
        <taxon>Bacillales</taxon>
        <taxon>Alicyclobacillaceae</taxon>
        <taxon>Effusibacillus</taxon>
    </lineage>
</organism>
<dbReference type="Pfam" id="PF01381">
    <property type="entry name" value="HTH_3"/>
    <property type="match status" value="1"/>
</dbReference>
<dbReference type="GO" id="GO:0003677">
    <property type="term" value="F:DNA binding"/>
    <property type="evidence" value="ECO:0007669"/>
    <property type="project" value="UniProtKB-KW"/>
</dbReference>
<evidence type="ECO:0000259" key="2">
    <source>
        <dbReference type="PROSITE" id="PS50943"/>
    </source>
</evidence>
<dbReference type="Proteomes" id="UP000593802">
    <property type="component" value="Chromosome"/>
</dbReference>
<dbReference type="PANTHER" id="PTHR46558:SF11">
    <property type="entry name" value="HTH-TYPE TRANSCRIPTIONAL REGULATOR XRE"/>
    <property type="match status" value="1"/>
</dbReference>
<dbReference type="PROSITE" id="PS50943">
    <property type="entry name" value="HTH_CROC1"/>
    <property type="match status" value="1"/>
</dbReference>
<sequence>MLGKRLKELRGKRTQEEVARIFGISRARYSHYENDRVQPDNDLLRKMADFFGVSVDYLLGRVENPKEILTDDEREMYDAVGNMPFEKLRELFEFPEAEEEDIKDIIKQIELIKIRRNQIKNRG</sequence>
<dbReference type="SUPFAM" id="SSF47413">
    <property type="entry name" value="lambda repressor-like DNA-binding domains"/>
    <property type="match status" value="1"/>
</dbReference>
<dbReference type="RefSeq" id="WP_200760504.1">
    <property type="nucleotide sequence ID" value="NZ_AP023366.1"/>
</dbReference>
<feature type="domain" description="HTH cro/C1-type" evidence="2">
    <location>
        <begin position="6"/>
        <end position="58"/>
    </location>
</feature>
<dbReference type="AlphaFoldDB" id="A0A7I8D929"/>
<accession>A0A7I8D929</accession>
<dbReference type="SMART" id="SM00530">
    <property type="entry name" value="HTH_XRE"/>
    <property type="match status" value="1"/>
</dbReference>
<proteinExistence type="predicted"/>
<keyword evidence="1" id="KW-0238">DNA-binding</keyword>
<evidence type="ECO:0000313" key="4">
    <source>
        <dbReference type="Proteomes" id="UP000593802"/>
    </source>
</evidence>
<dbReference type="InterPro" id="IPR001387">
    <property type="entry name" value="Cro/C1-type_HTH"/>
</dbReference>
<dbReference type="Gene3D" id="1.10.260.40">
    <property type="entry name" value="lambda repressor-like DNA-binding domains"/>
    <property type="match status" value="1"/>
</dbReference>
<dbReference type="EMBL" id="AP023366">
    <property type="protein sequence ID" value="BCJ86507.1"/>
    <property type="molecule type" value="Genomic_DNA"/>
</dbReference>
<dbReference type="InterPro" id="IPR010982">
    <property type="entry name" value="Lambda_DNA-bd_dom_sf"/>
</dbReference>
<reference evidence="3 4" key="1">
    <citation type="submission" date="2020-08" db="EMBL/GenBank/DDBJ databases">
        <title>Complete Genome Sequence of Effusibacillus dendaii Strain skT53, Isolated from Farmland soil.</title>
        <authorList>
            <person name="Konishi T."/>
            <person name="Kawasaki H."/>
        </authorList>
    </citation>
    <scope>NUCLEOTIDE SEQUENCE [LARGE SCALE GENOMIC DNA]</scope>
    <source>
        <strain evidence="4">skT53</strain>
    </source>
</reference>
<dbReference type="PANTHER" id="PTHR46558">
    <property type="entry name" value="TRACRIPTIONAL REGULATORY PROTEIN-RELATED-RELATED"/>
    <property type="match status" value="1"/>
</dbReference>
<dbReference type="CDD" id="cd00093">
    <property type="entry name" value="HTH_XRE"/>
    <property type="match status" value="1"/>
</dbReference>
<keyword evidence="4" id="KW-1185">Reference proteome</keyword>
<protein>
    <recommendedName>
        <fullName evidence="2">HTH cro/C1-type domain-containing protein</fullName>
    </recommendedName>
</protein>
<name>A0A7I8D929_9BACL</name>
<dbReference type="KEGG" id="eff:skT53_14920"/>
<gene>
    <name evidence="3" type="ORF">skT53_14920</name>
</gene>